<evidence type="ECO:0000313" key="4">
    <source>
        <dbReference type="EMBL" id="OFI48730.1"/>
    </source>
</evidence>
<keyword evidence="3" id="KW-0732">Signal</keyword>
<feature type="signal peptide" evidence="3">
    <location>
        <begin position="1"/>
        <end position="22"/>
    </location>
</feature>
<sequence>MKKIKILLLFLIAILPSVTVTADVKDDEKEVIAQILYNNIPESGRGVLATNYSVVYDKLINGKLTKENFQHQSYSIVRVKYAETSTDFSVEVSKGIELKPGKKLKSEEATVVISSLYKNSKDFLNYLNNDDNGKEEKPVKMTTPGSNRSFMTNEDGKIVAKLKKGYTIFETDYKRRMVTGTFINDDTDIVEVGSSKIVDGLKIDISNIKAKNDSNALSADYGQQVIYELNIDRKKLSGNGVVTLHASPNFVVENINVPHEDELIDNFKKIEVGPQQGNYINYQFSNFEDAEKSVNRKIANALFIKSYSVNLKDISTNKIIVTGHVSSQADYNIDFKFNDGSGYKEFPNYKFTSKNNSEIQGVYVDYTDENGQIIQAVSPLIRTYGINFVTFDGHENNLLHGASYTIGKYSENGDVYLLSKDKDVFSWKKEDFNIYEQDLASKVRENSNFVFDGGKVINIDGTEDEIELSKTQFSYNKKENEQANKSLIQLRGLSDNGDYFICQVNQKSGIQDNNKIYKFSVSTDSISKAQFENYLVNGYIPDYSTNNNEYNAIELLKNGEKTDTPINPYLRIGIIFVSILLIVMLSGILILKKY</sequence>
<dbReference type="EMBL" id="MKIR01000024">
    <property type="protein sequence ID" value="OFI48730.1"/>
    <property type="molecule type" value="Genomic_DNA"/>
</dbReference>
<keyword evidence="2" id="KW-1133">Transmembrane helix</keyword>
<organism evidence="4 5">
    <name type="scientific">Floricoccus tropicus</name>
    <dbReference type="NCBI Taxonomy" id="1859473"/>
    <lineage>
        <taxon>Bacteria</taxon>
        <taxon>Bacillati</taxon>
        <taxon>Bacillota</taxon>
        <taxon>Bacilli</taxon>
        <taxon>Lactobacillales</taxon>
        <taxon>Streptococcaceae</taxon>
        <taxon>Floricoccus</taxon>
    </lineage>
</organism>
<keyword evidence="2" id="KW-0472">Membrane</keyword>
<keyword evidence="2" id="KW-0812">Transmembrane</keyword>
<evidence type="ECO:0000256" key="2">
    <source>
        <dbReference type="SAM" id="Phobius"/>
    </source>
</evidence>
<comment type="caution">
    <text evidence="4">The sequence shown here is derived from an EMBL/GenBank/DDBJ whole genome shotgun (WGS) entry which is preliminary data.</text>
</comment>
<dbReference type="RefSeq" id="WP_070793114.1">
    <property type="nucleotide sequence ID" value="NZ_MKIR01000024.1"/>
</dbReference>
<accession>A0A1E8GKF7</accession>
<evidence type="ECO:0000256" key="3">
    <source>
        <dbReference type="SAM" id="SignalP"/>
    </source>
</evidence>
<keyword evidence="5" id="KW-1185">Reference proteome</keyword>
<name>A0A1E8GKF7_9LACT</name>
<feature type="chain" id="PRO_5009450656" evidence="3">
    <location>
        <begin position="23"/>
        <end position="594"/>
    </location>
</feature>
<reference evidence="5" key="1">
    <citation type="submission" date="2016-09" db="EMBL/GenBank/DDBJ databases">
        <title>Draft genome sequence of a novel species of the family Streptococcaceae isolated from flowers.</title>
        <authorList>
            <person name="Chuah L.-O."/>
            <person name="Yap K.-P."/>
            <person name="Thong K.L."/>
            <person name="Liong M.T."/>
            <person name="Ahmad R."/>
            <person name="Rusul G."/>
        </authorList>
    </citation>
    <scope>NUCLEOTIDE SEQUENCE [LARGE SCALE GENOMIC DNA]</scope>
    <source>
        <strain evidence="5">DF1</strain>
    </source>
</reference>
<evidence type="ECO:0000313" key="5">
    <source>
        <dbReference type="Proteomes" id="UP000178622"/>
    </source>
</evidence>
<dbReference type="STRING" id="1859473.BG261_07510"/>
<dbReference type="AlphaFoldDB" id="A0A1E8GKF7"/>
<dbReference type="OrthoDB" id="2212559at2"/>
<gene>
    <name evidence="4" type="ORF">BG261_07510</name>
</gene>
<dbReference type="Proteomes" id="UP000178622">
    <property type="component" value="Unassembled WGS sequence"/>
</dbReference>
<proteinExistence type="predicted"/>
<protein>
    <submittedName>
        <fullName evidence="4">Uncharacterized protein</fullName>
    </submittedName>
</protein>
<feature type="region of interest" description="Disordered" evidence="1">
    <location>
        <begin position="129"/>
        <end position="150"/>
    </location>
</feature>
<feature type="transmembrane region" description="Helical" evidence="2">
    <location>
        <begin position="569"/>
        <end position="591"/>
    </location>
</feature>
<evidence type="ECO:0000256" key="1">
    <source>
        <dbReference type="SAM" id="MobiDB-lite"/>
    </source>
</evidence>